<feature type="compositionally biased region" description="Polar residues" evidence="1">
    <location>
        <begin position="129"/>
        <end position="141"/>
    </location>
</feature>
<sequence>MVKFPKSKGLARQLRTTFNSIDEVYRQSYHHARTHAQYLVCRKIRRLKHTQYSPLRKYGVQSPSSLNATISIALTSPTLFLGLQHRSILRTPQQLAPATASQQIGCAQSPYPGILSPSEAPRARRRTEALQQSEFSSRAAC</sequence>
<dbReference type="InParanoid" id="A0A1Y2LH91"/>
<proteinExistence type="predicted"/>
<accession>A0A1Y2LH91</accession>
<organism evidence="2 3">
    <name type="scientific">Epicoccum nigrum</name>
    <name type="common">Soil fungus</name>
    <name type="synonym">Epicoccum purpurascens</name>
    <dbReference type="NCBI Taxonomy" id="105696"/>
    <lineage>
        <taxon>Eukaryota</taxon>
        <taxon>Fungi</taxon>
        <taxon>Dikarya</taxon>
        <taxon>Ascomycota</taxon>
        <taxon>Pezizomycotina</taxon>
        <taxon>Dothideomycetes</taxon>
        <taxon>Pleosporomycetidae</taxon>
        <taxon>Pleosporales</taxon>
        <taxon>Pleosporineae</taxon>
        <taxon>Didymellaceae</taxon>
        <taxon>Epicoccum</taxon>
    </lineage>
</organism>
<keyword evidence="3" id="KW-1185">Reference proteome</keyword>
<feature type="region of interest" description="Disordered" evidence="1">
    <location>
        <begin position="115"/>
        <end position="141"/>
    </location>
</feature>
<evidence type="ECO:0000313" key="2">
    <source>
        <dbReference type="EMBL" id="OSS43324.1"/>
    </source>
</evidence>
<gene>
    <name evidence="2" type="ORF">B5807_12033</name>
</gene>
<evidence type="ECO:0000313" key="3">
    <source>
        <dbReference type="Proteomes" id="UP000193240"/>
    </source>
</evidence>
<protein>
    <submittedName>
        <fullName evidence="2">Uncharacterized protein</fullName>
    </submittedName>
</protein>
<reference evidence="2 3" key="1">
    <citation type="journal article" date="2017" name="Genome Announc.">
        <title>Genome sequence of the saprophytic ascomycete Epicoccum nigrum ICMP 19927 strain isolated from New Zealand.</title>
        <authorList>
            <person name="Fokin M."/>
            <person name="Fleetwood D."/>
            <person name="Weir B.S."/>
            <person name="Villas-Boas S.G."/>
        </authorList>
    </citation>
    <scope>NUCLEOTIDE SEQUENCE [LARGE SCALE GENOMIC DNA]</scope>
    <source>
        <strain evidence="2 3">ICMP 19927</strain>
    </source>
</reference>
<dbReference type="AlphaFoldDB" id="A0A1Y2LH91"/>
<dbReference type="EMBL" id="KZ107870">
    <property type="protein sequence ID" value="OSS43324.1"/>
    <property type="molecule type" value="Genomic_DNA"/>
</dbReference>
<evidence type="ECO:0000256" key="1">
    <source>
        <dbReference type="SAM" id="MobiDB-lite"/>
    </source>
</evidence>
<name>A0A1Y2LH91_EPING</name>
<dbReference type="Proteomes" id="UP000193240">
    <property type="component" value="Unassembled WGS sequence"/>
</dbReference>